<dbReference type="Pfam" id="PF00903">
    <property type="entry name" value="Glyoxalase"/>
    <property type="match status" value="1"/>
</dbReference>
<dbReference type="EMBL" id="VLXZ01000003">
    <property type="protein sequence ID" value="TSB47375.1"/>
    <property type="molecule type" value="Genomic_DNA"/>
</dbReference>
<evidence type="ECO:0000259" key="1">
    <source>
        <dbReference type="PROSITE" id="PS51819"/>
    </source>
</evidence>
<organism evidence="2 3">
    <name type="scientific">Alkalicoccobacillus porphyridii</name>
    <dbReference type="NCBI Taxonomy" id="2597270"/>
    <lineage>
        <taxon>Bacteria</taxon>
        <taxon>Bacillati</taxon>
        <taxon>Bacillota</taxon>
        <taxon>Bacilli</taxon>
        <taxon>Bacillales</taxon>
        <taxon>Bacillaceae</taxon>
        <taxon>Alkalicoccobacillus</taxon>
    </lineage>
</organism>
<accession>A0A554A116</accession>
<keyword evidence="3" id="KW-1185">Reference proteome</keyword>
<dbReference type="InterPro" id="IPR037523">
    <property type="entry name" value="VOC_core"/>
</dbReference>
<evidence type="ECO:0000313" key="3">
    <source>
        <dbReference type="Proteomes" id="UP000318521"/>
    </source>
</evidence>
<dbReference type="Gene3D" id="3.10.180.10">
    <property type="entry name" value="2,3-Dihydroxybiphenyl 1,2-Dioxygenase, domain 1"/>
    <property type="match status" value="1"/>
</dbReference>
<proteinExistence type="predicted"/>
<dbReference type="InterPro" id="IPR029068">
    <property type="entry name" value="Glyas_Bleomycin-R_OHBP_Dase"/>
</dbReference>
<dbReference type="AlphaFoldDB" id="A0A554A116"/>
<gene>
    <name evidence="2" type="ORF">FN960_06455</name>
</gene>
<dbReference type="CDD" id="cd06587">
    <property type="entry name" value="VOC"/>
    <property type="match status" value="1"/>
</dbReference>
<sequence>MVRIGAVFIPVFDVQTASSWYENTFGLNLVGVWPEHQGADFYFNEQKQYVTLVKVNNKPKLTFPDHTGFENSFYNFTVENLEDYHSELKKKSVKVTEIREHGPIKGFDFFDCEDNQFSIIVDV</sequence>
<evidence type="ECO:0000313" key="2">
    <source>
        <dbReference type="EMBL" id="TSB47375.1"/>
    </source>
</evidence>
<reference evidence="2 3" key="1">
    <citation type="submission" date="2019-07" db="EMBL/GenBank/DDBJ databases">
        <authorList>
            <person name="Park Y.J."/>
            <person name="Jeong S.E."/>
            <person name="Jung H.S."/>
        </authorList>
    </citation>
    <scope>NUCLEOTIDE SEQUENCE [LARGE SCALE GENOMIC DNA]</scope>
    <source>
        <strain evidence="3">P16(2019)</strain>
    </source>
</reference>
<dbReference type="Proteomes" id="UP000318521">
    <property type="component" value="Unassembled WGS sequence"/>
</dbReference>
<dbReference type="SUPFAM" id="SSF54593">
    <property type="entry name" value="Glyoxalase/Bleomycin resistance protein/Dihydroxybiphenyl dioxygenase"/>
    <property type="match status" value="1"/>
</dbReference>
<name>A0A554A116_9BACI</name>
<comment type="caution">
    <text evidence="2">The sequence shown here is derived from an EMBL/GenBank/DDBJ whole genome shotgun (WGS) entry which is preliminary data.</text>
</comment>
<dbReference type="OrthoDB" id="2184229at2"/>
<dbReference type="RefSeq" id="WP_143847874.1">
    <property type="nucleotide sequence ID" value="NZ_VLXZ01000003.1"/>
</dbReference>
<dbReference type="InterPro" id="IPR004360">
    <property type="entry name" value="Glyas_Fos-R_dOase_dom"/>
</dbReference>
<dbReference type="PROSITE" id="PS51819">
    <property type="entry name" value="VOC"/>
    <property type="match status" value="1"/>
</dbReference>
<feature type="domain" description="VOC" evidence="1">
    <location>
        <begin position="3"/>
        <end position="122"/>
    </location>
</feature>
<protein>
    <submittedName>
        <fullName evidence="2">VOC family protein</fullName>
    </submittedName>
</protein>